<dbReference type="Proteomes" id="UP000240493">
    <property type="component" value="Unassembled WGS sequence"/>
</dbReference>
<dbReference type="AlphaFoldDB" id="A0A2T3ZJX4"/>
<accession>A0A2T3ZJX4</accession>
<evidence type="ECO:0000313" key="2">
    <source>
        <dbReference type="Proteomes" id="UP000240493"/>
    </source>
</evidence>
<name>A0A2T3ZJX4_TRIA4</name>
<evidence type="ECO:0000313" key="1">
    <source>
        <dbReference type="EMBL" id="PTB45109.1"/>
    </source>
</evidence>
<reference evidence="1 2" key="1">
    <citation type="submission" date="2016-07" db="EMBL/GenBank/DDBJ databases">
        <title>Multiple horizontal gene transfer events from other fungi enriched the ability of initially mycotrophic Trichoderma (Ascomycota) to feed on dead plant biomass.</title>
        <authorList>
            <consortium name="DOE Joint Genome Institute"/>
            <person name="Aerts A."/>
            <person name="Atanasova L."/>
            <person name="Chenthamara K."/>
            <person name="Zhang J."/>
            <person name="Grujic M."/>
            <person name="Henrissat B."/>
            <person name="Kuo A."/>
            <person name="Salamov A."/>
            <person name="Lipzen A."/>
            <person name="Labutti K."/>
            <person name="Barry K."/>
            <person name="Miao Y."/>
            <person name="Rahimi M.J."/>
            <person name="Shen Q."/>
            <person name="Grigoriev I.V."/>
            <person name="Kubicek C.P."/>
            <person name="Druzhinina I.S."/>
        </authorList>
    </citation>
    <scope>NUCLEOTIDE SEQUENCE [LARGE SCALE GENOMIC DNA]</scope>
    <source>
        <strain evidence="1 2">CBS 433.97</strain>
    </source>
</reference>
<gene>
    <name evidence="1" type="ORF">M441DRAFT_306500</name>
</gene>
<sequence length="203" mass="21207">MLAVGKREDMTAPPCLGFLCSSSQTRKGPSWCMYLNSKTAMLPRHGTSTACTSSVWLHEVAHDRCVETASADTASIGSETANIGSYGHTVLCGGTPGSNRSMLCTAGTLSSFFTSALFTLSRLRALAAAGVPPPTNASCEWRRAVHSSSLFFFSHGPVPQSAANPARACCGLFCATPCHPANQRLSTPKCINEGPGKSQSCGT</sequence>
<protein>
    <submittedName>
        <fullName evidence="1">Uncharacterized protein</fullName>
    </submittedName>
</protein>
<proteinExistence type="predicted"/>
<organism evidence="1 2">
    <name type="scientific">Trichoderma asperellum (strain ATCC 204424 / CBS 433.97 / NBRC 101777)</name>
    <dbReference type="NCBI Taxonomy" id="1042311"/>
    <lineage>
        <taxon>Eukaryota</taxon>
        <taxon>Fungi</taxon>
        <taxon>Dikarya</taxon>
        <taxon>Ascomycota</taxon>
        <taxon>Pezizomycotina</taxon>
        <taxon>Sordariomycetes</taxon>
        <taxon>Hypocreomycetidae</taxon>
        <taxon>Hypocreales</taxon>
        <taxon>Hypocreaceae</taxon>
        <taxon>Trichoderma</taxon>
    </lineage>
</organism>
<dbReference type="EMBL" id="KZ679257">
    <property type="protein sequence ID" value="PTB45109.1"/>
    <property type="molecule type" value="Genomic_DNA"/>
</dbReference>
<keyword evidence="2" id="KW-1185">Reference proteome</keyword>